<protein>
    <submittedName>
        <fullName evidence="3">Tripartite tricarboxylate transporter family receptor</fullName>
    </submittedName>
</protein>
<dbReference type="PATRIC" id="fig|34073.19.peg.2920"/>
<dbReference type="InterPro" id="IPR042100">
    <property type="entry name" value="Bug_dom1"/>
</dbReference>
<dbReference type="PANTHER" id="PTHR42928:SF5">
    <property type="entry name" value="BLR1237 PROTEIN"/>
    <property type="match status" value="1"/>
</dbReference>
<dbReference type="EMBL" id="JZWI01000013">
    <property type="protein sequence ID" value="KLN56157.1"/>
    <property type="molecule type" value="Genomic_DNA"/>
</dbReference>
<keyword evidence="4" id="KW-1185">Reference proteome</keyword>
<evidence type="ECO:0000313" key="3">
    <source>
        <dbReference type="EMBL" id="KLN56157.1"/>
    </source>
</evidence>
<evidence type="ECO:0000256" key="1">
    <source>
        <dbReference type="ARBA" id="ARBA00006987"/>
    </source>
</evidence>
<dbReference type="Gene3D" id="3.40.190.10">
    <property type="entry name" value="Periplasmic binding protein-like II"/>
    <property type="match status" value="1"/>
</dbReference>
<dbReference type="Gene3D" id="3.40.190.150">
    <property type="entry name" value="Bordetella uptake gene, domain 1"/>
    <property type="match status" value="1"/>
</dbReference>
<name>A0A0H2M5V1_VARPD</name>
<reference evidence="3 4" key="1">
    <citation type="submission" date="2015-03" db="EMBL/GenBank/DDBJ databases">
        <title>Genome sequence of Variovorax paradoxus TBEA6.</title>
        <authorList>
            <person name="Poehlein A."/>
            <person name="Schuldes J."/>
            <person name="Wuebbeler J.H."/>
            <person name="Hiessl S."/>
            <person name="Steinbuechel A."/>
            <person name="Daniel R."/>
        </authorList>
    </citation>
    <scope>NUCLEOTIDE SEQUENCE [LARGE SCALE GENOMIC DNA]</scope>
    <source>
        <strain evidence="3 4">TBEA6</strain>
    </source>
</reference>
<feature type="chain" id="PRO_5002596798" evidence="2">
    <location>
        <begin position="22"/>
        <end position="318"/>
    </location>
</feature>
<dbReference type="Pfam" id="PF03401">
    <property type="entry name" value="TctC"/>
    <property type="match status" value="1"/>
</dbReference>
<dbReference type="RefSeq" id="WP_021004418.1">
    <property type="nucleotide sequence ID" value="NZ_JZWI01000013.1"/>
</dbReference>
<dbReference type="InterPro" id="IPR005064">
    <property type="entry name" value="BUG"/>
</dbReference>
<keyword evidence="2" id="KW-0732">Signal</keyword>
<dbReference type="Proteomes" id="UP000035170">
    <property type="component" value="Unassembled WGS sequence"/>
</dbReference>
<feature type="signal peptide" evidence="2">
    <location>
        <begin position="1"/>
        <end position="21"/>
    </location>
</feature>
<comment type="caution">
    <text evidence="3">The sequence shown here is derived from an EMBL/GenBank/DDBJ whole genome shotgun (WGS) entry which is preliminary data.</text>
</comment>
<dbReference type="AlphaFoldDB" id="A0A0H2M5V1"/>
<evidence type="ECO:0000256" key="2">
    <source>
        <dbReference type="SAM" id="SignalP"/>
    </source>
</evidence>
<gene>
    <name evidence="3" type="ORF">VPARA_28400</name>
</gene>
<dbReference type="SUPFAM" id="SSF53850">
    <property type="entry name" value="Periplasmic binding protein-like II"/>
    <property type="match status" value="1"/>
</dbReference>
<sequence length="318" mass="33466">MIKHHLLAAAFAALLLPAAHAQPKTTRIVVSFTSGGPVDAVARTLSEQLGKELGRMVIIDNKPGANGAIGAVDVMKSAPDGSTLWFTSVGAAAINSSLYEKLPYDMQRDFVPVSLVVNNVELLVAQQGNPAKDAAEFVAATKKRAEPTPMGSSGTGSIPHLAIEQLADSSGARLLHVPYKGAAPAITDLMGGQVSGFFGDVPGLLGHLQGGRLKALGVASGKRHPSLPDVKTLEEQGIKGVDTNNWYALFAPAKTPPDIVEALNKAVRNTLANPVVREKLLKTGTEPVGSTAQELATIQKRDTEKWAKLIRAKNIRAE</sequence>
<dbReference type="CDD" id="cd07012">
    <property type="entry name" value="PBP2_Bug_TTT"/>
    <property type="match status" value="1"/>
</dbReference>
<dbReference type="PIRSF" id="PIRSF017082">
    <property type="entry name" value="YflP"/>
    <property type="match status" value="1"/>
</dbReference>
<dbReference type="PANTHER" id="PTHR42928">
    <property type="entry name" value="TRICARBOXYLATE-BINDING PROTEIN"/>
    <property type="match status" value="1"/>
</dbReference>
<proteinExistence type="inferred from homology"/>
<comment type="similarity">
    <text evidence="1">Belongs to the UPF0065 (bug) family.</text>
</comment>
<accession>A0A0H2M5V1</accession>
<keyword evidence="3" id="KW-0675">Receptor</keyword>
<organism evidence="3 4">
    <name type="scientific">Variovorax paradoxus</name>
    <dbReference type="NCBI Taxonomy" id="34073"/>
    <lineage>
        <taxon>Bacteria</taxon>
        <taxon>Pseudomonadati</taxon>
        <taxon>Pseudomonadota</taxon>
        <taxon>Betaproteobacteria</taxon>
        <taxon>Burkholderiales</taxon>
        <taxon>Comamonadaceae</taxon>
        <taxon>Variovorax</taxon>
    </lineage>
</organism>
<evidence type="ECO:0000313" key="4">
    <source>
        <dbReference type="Proteomes" id="UP000035170"/>
    </source>
</evidence>